<name>A0A0N7ADM2_RVFV</name>
<evidence type="ECO:0000256" key="21">
    <source>
        <dbReference type="ARBA" id="ARBA00031199"/>
    </source>
</evidence>
<dbReference type="Gene3D" id="2.60.40.3770">
    <property type="match status" value="1"/>
</dbReference>
<dbReference type="PIRSF" id="PIRSF003961">
    <property type="entry name" value="M_poly_PhleboV"/>
    <property type="match status" value="1"/>
</dbReference>
<dbReference type="GO" id="GO:0046718">
    <property type="term" value="P:symbiont entry into host cell"/>
    <property type="evidence" value="ECO:0007669"/>
    <property type="project" value="UniProtKB-KW"/>
</dbReference>
<keyword evidence="17" id="KW-1015">Disulfide bond</keyword>
<comment type="subcellular location">
    <subcellularLocation>
        <location evidence="1">Host Golgi apparatus membrane</location>
        <topology evidence="1">Single-pass type I membrane protein</topology>
    </subcellularLocation>
    <subcellularLocation>
        <location evidence="2">Host endoplasmic reticulum membrane</location>
        <topology evidence="2">Single-pass type I membrane protein</topology>
    </subcellularLocation>
    <subcellularLocation>
        <location evidence="3">Virion membrane</location>
        <topology evidence="3">Single-pass type I membrane protein</topology>
    </subcellularLocation>
</comment>
<evidence type="ECO:0000256" key="16">
    <source>
        <dbReference type="ARBA" id="ARBA00023136"/>
    </source>
</evidence>
<evidence type="ECO:0000256" key="4">
    <source>
        <dbReference type="ARBA" id="ARBA00015294"/>
    </source>
</evidence>
<keyword evidence="5" id="KW-1168">Fusion of virus membrane with host membrane</keyword>
<keyword evidence="6" id="KW-1170">Fusion of virus membrane with host endosomal membrane</keyword>
<dbReference type="GO" id="GO:0019062">
    <property type="term" value="P:virion attachment to host cell"/>
    <property type="evidence" value="ECO:0007669"/>
    <property type="project" value="UniProtKB-KW"/>
</dbReference>
<evidence type="ECO:0000256" key="17">
    <source>
        <dbReference type="ARBA" id="ARBA00023157"/>
    </source>
</evidence>
<keyword evidence="9 23" id="KW-0812">Transmembrane</keyword>
<evidence type="ECO:0000313" key="28">
    <source>
        <dbReference type="EMBL" id="AJA32703.1"/>
    </source>
</evidence>
<keyword evidence="19" id="KW-1038">Host endoplasmic reticulum</keyword>
<evidence type="ECO:0000256" key="14">
    <source>
        <dbReference type="ARBA" id="ARBA00022870"/>
    </source>
</evidence>
<organismHost>
    <name type="scientific">Bos taurus</name>
    <name type="common">Bovine</name>
    <dbReference type="NCBI Taxonomy" id="9913"/>
</organismHost>
<evidence type="ECO:0000256" key="19">
    <source>
        <dbReference type="ARBA" id="ARBA00023184"/>
    </source>
</evidence>
<dbReference type="InterPro" id="IPR016404">
    <property type="entry name" value="M_polyprot_prcur_phlebovir"/>
</dbReference>
<dbReference type="InterPro" id="IPR010826">
    <property type="entry name" value="Phlebovirus_G1"/>
</dbReference>
<dbReference type="InterPro" id="IPR043603">
    <property type="entry name" value="Phlebo_G2_C"/>
</dbReference>
<dbReference type="GO" id="GO:0039654">
    <property type="term" value="P:fusion of virus membrane with host endosome membrane"/>
    <property type="evidence" value="ECO:0007669"/>
    <property type="project" value="UniProtKB-KW"/>
</dbReference>
<evidence type="ECO:0000256" key="2">
    <source>
        <dbReference type="ARBA" id="ARBA00004482"/>
    </source>
</evidence>
<dbReference type="Pfam" id="PF07246">
    <property type="entry name" value="Phlebovirus_NSM"/>
    <property type="match status" value="2"/>
</dbReference>
<evidence type="ECO:0000256" key="7">
    <source>
        <dbReference type="ARBA" id="ARBA00022581"/>
    </source>
</evidence>
<dbReference type="InterPro" id="IPR009879">
    <property type="entry name" value="Phlebovirus_NSM"/>
</dbReference>
<evidence type="ECO:0000256" key="15">
    <source>
        <dbReference type="ARBA" id="ARBA00022989"/>
    </source>
</evidence>
<keyword evidence="14" id="KW-1043">Host membrane</keyword>
<evidence type="ECO:0000256" key="12">
    <source>
        <dbReference type="ARBA" id="ARBA00022812"/>
    </source>
</evidence>
<accession>A0A0N7ADM2</accession>
<keyword evidence="12" id="KW-1040">Host Golgi apparatus</keyword>
<feature type="transmembrane region" description="Helical" evidence="23">
    <location>
        <begin position="616"/>
        <end position="632"/>
    </location>
</feature>
<keyword evidence="15 23" id="KW-1133">Transmembrane helix</keyword>
<evidence type="ECO:0000256" key="6">
    <source>
        <dbReference type="ARBA" id="ARBA00022510"/>
    </source>
</evidence>
<evidence type="ECO:0000256" key="1">
    <source>
        <dbReference type="ARBA" id="ARBA00004244"/>
    </source>
</evidence>
<proteinExistence type="inferred from homology"/>
<dbReference type="Pfam" id="PF07243">
    <property type="entry name" value="Phlebovirus_G1"/>
    <property type="match status" value="1"/>
</dbReference>
<evidence type="ECO:0000256" key="13">
    <source>
        <dbReference type="ARBA" id="ARBA00022844"/>
    </source>
</evidence>
<organismHost>
    <name type="scientific">Aedes</name>
    <dbReference type="NCBI Taxonomy" id="7158"/>
</organismHost>
<keyword evidence="13" id="KW-0946">Virion</keyword>
<evidence type="ECO:0000256" key="20">
    <source>
        <dbReference type="ARBA" id="ARBA00023296"/>
    </source>
</evidence>
<keyword evidence="16 23" id="KW-0472">Membrane</keyword>
<evidence type="ECO:0000256" key="10">
    <source>
        <dbReference type="ARBA" id="ARBA00022729"/>
    </source>
</evidence>
<evidence type="ECO:0000256" key="8">
    <source>
        <dbReference type="ARBA" id="ARBA00022595"/>
    </source>
</evidence>
<dbReference type="Pfam" id="PF07245">
    <property type="entry name" value="Phlebovirus_G2"/>
    <property type="match status" value="1"/>
</dbReference>
<feature type="domain" description="Phlebovirus nonstructural NS-M" evidence="26">
    <location>
        <begin position="1"/>
        <end position="90"/>
    </location>
</feature>
<evidence type="ECO:0000256" key="23">
    <source>
        <dbReference type="SAM" id="Phobius"/>
    </source>
</evidence>
<feature type="transmembrane region" description="Helical" evidence="23">
    <location>
        <begin position="582"/>
        <end position="604"/>
    </location>
</feature>
<organismHost>
    <name type="scientific">Homo sapiens</name>
    <name type="common">Human</name>
    <dbReference type="NCBI Taxonomy" id="9606"/>
</organismHost>
<evidence type="ECO:0000256" key="9">
    <source>
        <dbReference type="ARBA" id="ARBA00022692"/>
    </source>
</evidence>
<dbReference type="GO" id="GO:0016020">
    <property type="term" value="C:membrane"/>
    <property type="evidence" value="ECO:0007669"/>
    <property type="project" value="InterPro"/>
</dbReference>
<evidence type="ECO:0000256" key="18">
    <source>
        <dbReference type="ARBA" id="ARBA00023180"/>
    </source>
</evidence>
<feature type="transmembrane region" description="Helical" evidence="23">
    <location>
        <begin position="1160"/>
        <end position="1180"/>
    </location>
</feature>
<organismHost>
    <name type="scientific">Ovis aries</name>
    <name type="common">Sheep</name>
    <dbReference type="NCBI Taxonomy" id="9940"/>
</organismHost>
<feature type="domain" description="Phlebovirus glycoprotein G2 fusion" evidence="25">
    <location>
        <begin position="691"/>
        <end position="1012"/>
    </location>
</feature>
<keyword evidence="10" id="KW-0732">Signal</keyword>
<dbReference type="EMBL" id="KM210509">
    <property type="protein sequence ID" value="AJA32703.1"/>
    <property type="molecule type" value="Genomic_RNA"/>
</dbReference>
<keyword evidence="18" id="KW-0325">Glycoprotein</keyword>
<sequence>MYVLLTILISVLVCEAVIRVSLSSTREETCFGDSTNPEMIERAWDSLREEEMPEELSCSISGIREVKTSSQELYRALKAIIAADGLNNITCHGKDPEDKISLIKGPPHKKRVGIVRCERRRDAKQVGRETMAGIAMTVLPALAVFALAPVVFAEDPHLRNRPGKGHNYIDGMTQEDATCKPVTYAGACSSFDVLLEKGKFPLFQSYAHHRTLLEAVHDTIIAKADPPSCDLQSAHGNPCMKEKLVMKTHCPNDYQSAHYLNNDGKMASVKCPPKYELTEDCNFCRQMTGASLKKGSYPLQDLFCQSSEDDGSKLKTKMKGVCEVGVQALKKCDGQLSTAHEVVPFAVFKNSKKVYLDKLDLKTEENLLPDSFVCFEHKGQYKGTMDSGQTKRELKSFDISQCPKIGGHGSKKCTGDAAFCSAYECTAQYANAYCSHANGSGIVQIQVSGVWKKPLCVGYERVVVKRELSAKPIQRVEPCTTCITKCEPHGLIVRSTGFKISSAVACASGVCVTGSQSPSTEITLKYPGISQSSGGDIGVHMAHDDQSVSSKIVAHCPPQDPCLVHGCIVCAHGLINYQCHTALSAFVVVFVFSSVAIICLAILYKVLKCLKIAPKKVLNPLMWITAFIRWVYKKMVARVADNINQVNREIGWMEGGQLALGNPAPIPRHAPIPRYSTYLMLLLIVSYASACSELIQASSRITTCSTEGVNTKCRLSGTALIRAGSVGAEACLMLKGVKDDQTKFLKIKTVSSELSCREGQSYWTGSFSPKCLSSRRCHLVGECHVNRCLSWRDNETSAEFSFVGESTTMRENKCFEQCGGWGCGCFNVNPSCLFVHTYLQSVRKEALRVFNCIDWVHKLTLEITDFDGSVSTIDLGASSSRFTNWGSVSLSLDAEGISGSNSFSFIESPGKGYAIVDEPFSEIPRQGFLGEIRCNSESSVLSAHESCLRAPNLISYKPMIDQLECTTNLIDPFVVFERGSLPQTRNDKTFAASKGNRGVQAFSKGSVQADLTLMFDNFEVDFVGAAVSCDAAFLNLTGCYSCNAGARVCLSITSTGTGTLSAHNKDGSLHIVLPSENGTKDQCQILHFTVPEVEEEFMYSCDGDERPLLVKGTLIAIDPFDDRREAGGESTVVNPKSGSWNFFDWFSGLMSWFGGPLKTILLICLYVALSIGLFFLLIYLGRTGLSKMWLAATKKAS</sequence>
<dbReference type="Pfam" id="PF19019">
    <property type="entry name" value="Phlebo_G2_C"/>
    <property type="match status" value="1"/>
</dbReference>
<dbReference type="InterPro" id="IPR009878">
    <property type="entry name" value="Phlebovirus_G2_fusion"/>
</dbReference>
<organism evidence="28">
    <name type="scientific">Rift valley fever virus</name>
    <name type="common">RVFV</name>
    <dbReference type="NCBI Taxonomy" id="11588"/>
    <lineage>
        <taxon>Viruses</taxon>
        <taxon>Riboviria</taxon>
        <taxon>Orthornavirae</taxon>
        <taxon>Negarnaviricota</taxon>
        <taxon>Polyploviricotina</taxon>
        <taxon>Bunyaviricetes</taxon>
        <taxon>Hareavirales</taxon>
        <taxon>Phenuiviridae</taxon>
        <taxon>Phlebovirus</taxon>
        <taxon>Phlebovirus riftense</taxon>
    </lineage>
</organism>
<dbReference type="GO" id="GO:0044167">
    <property type="term" value="C:host cell endoplasmic reticulum membrane"/>
    <property type="evidence" value="ECO:0007669"/>
    <property type="project" value="UniProtKB-SubCell"/>
</dbReference>
<organismHost>
    <name type="scientific">Camelus bactrianus</name>
    <name type="common">Bactrian camel</name>
    <dbReference type="NCBI Taxonomy" id="9837"/>
</organismHost>
<evidence type="ECO:0000256" key="5">
    <source>
        <dbReference type="ARBA" id="ARBA00022506"/>
    </source>
</evidence>
<feature type="domain" description="Phlebovirus glycoprotein G2 C-terminal" evidence="27">
    <location>
        <begin position="1027"/>
        <end position="1196"/>
    </location>
</feature>
<organismHost>
    <name type="scientific">Phlebotomus papatasi</name>
    <name type="common">Sandfly</name>
    <dbReference type="NCBI Taxonomy" id="29031"/>
</organismHost>
<feature type="domain" description="Phlebovirus glycoprotein G1" evidence="24">
    <location>
        <begin position="156"/>
        <end position="689"/>
    </location>
</feature>
<evidence type="ECO:0000259" key="24">
    <source>
        <dbReference type="Pfam" id="PF07243"/>
    </source>
</evidence>
<keyword evidence="8" id="KW-1162">Viral penetration into host cytoplasm</keyword>
<evidence type="ECO:0000259" key="27">
    <source>
        <dbReference type="Pfam" id="PF19019"/>
    </source>
</evidence>
<evidence type="ECO:0000259" key="26">
    <source>
        <dbReference type="Pfam" id="PF07246"/>
    </source>
</evidence>
<evidence type="ECO:0000256" key="3">
    <source>
        <dbReference type="ARBA" id="ARBA00004563"/>
    </source>
</evidence>
<feature type="domain" description="Phlebovirus nonstructural NS-M" evidence="26">
    <location>
        <begin position="92"/>
        <end position="135"/>
    </location>
</feature>
<evidence type="ECO:0000256" key="22">
    <source>
        <dbReference type="ARBA" id="ARBA00033745"/>
    </source>
</evidence>
<protein>
    <recommendedName>
        <fullName evidence="4">Envelopment polyprotein</fullName>
    </recommendedName>
    <alternativeName>
        <fullName evidence="21">M polyprotein</fullName>
    </alternativeName>
</protein>
<dbReference type="GO" id="GO:0044178">
    <property type="term" value="C:host cell Golgi membrane"/>
    <property type="evidence" value="ECO:0007669"/>
    <property type="project" value="UniProtKB-SubCell"/>
</dbReference>
<dbReference type="Gene3D" id="2.60.98.50">
    <property type="match status" value="3"/>
</dbReference>
<keyword evidence="20" id="KW-1160">Virus entry into host cell</keyword>
<evidence type="ECO:0000259" key="25">
    <source>
        <dbReference type="Pfam" id="PF07245"/>
    </source>
</evidence>
<reference evidence="28" key="1">
    <citation type="journal article" date="2014" name="Vector Borne Zoonotic Dis.">
        <title>Comprehensive Phylogenetic Reconstructions of Rift Valley Fever Virus: The 2010 Northern Mauritania Outbreak in the Camelus dromedarius Species.</title>
        <authorList>
            <person name="El Mamy A.B."/>
            <person name="Lo M.M."/>
            <person name="Thiongane Y."/>
            <person name="Diop M."/>
            <person name="Isselmou K."/>
            <person name="Doumbia B."/>
            <person name="Baba M.O."/>
            <person name="El Arbi A.S."/>
            <person name="Lancelot R."/>
            <person name="Kane Y."/>
            <person name="Albina E."/>
            <person name="Cetre-Sossah C."/>
        </authorList>
    </citation>
    <scope>NUCLEOTIDE SEQUENCE</scope>
    <source>
        <strain evidence="28">25010-24</strain>
    </source>
</reference>
<organismHost>
    <name type="scientific">Capra hircus</name>
    <name type="common">Goat</name>
    <dbReference type="NCBI Taxonomy" id="9925"/>
</organismHost>
<keyword evidence="11" id="KW-1161">Viral attachment to host cell</keyword>
<dbReference type="GO" id="GO:0055036">
    <property type="term" value="C:virion membrane"/>
    <property type="evidence" value="ECO:0007669"/>
    <property type="project" value="UniProtKB-SubCell"/>
</dbReference>
<comment type="similarity">
    <text evidence="22">Belongs to the phlebovirus envelope glycoprotein family.</text>
</comment>
<organismHost>
    <name type="scientific">Bos taurus x Bison bison</name>
    <name type="common">beefalo</name>
    <dbReference type="NCBI Taxonomy" id="297284"/>
</organismHost>
<evidence type="ECO:0000256" key="11">
    <source>
        <dbReference type="ARBA" id="ARBA00022804"/>
    </source>
</evidence>
<keyword evidence="7" id="KW-0945">Host-virus interaction</keyword>